<name>A0AAU8ASR8_9RHOB</name>
<dbReference type="AlphaFoldDB" id="A0AAU8ASR8"/>
<protein>
    <submittedName>
        <fullName evidence="2">Uncharacterized protein</fullName>
    </submittedName>
</protein>
<dbReference type="EMBL" id="CP123388">
    <property type="protein sequence ID" value="XCC97394.1"/>
    <property type="molecule type" value="Genomic_DNA"/>
</dbReference>
<keyword evidence="2" id="KW-0614">Plasmid</keyword>
<evidence type="ECO:0000256" key="1">
    <source>
        <dbReference type="SAM" id="MobiDB-lite"/>
    </source>
</evidence>
<accession>A0AAU8ASR8</accession>
<organism evidence="2">
    <name type="scientific">Alloyangia sp. H15</name>
    <dbReference type="NCBI Taxonomy" id="3029062"/>
    <lineage>
        <taxon>Bacteria</taxon>
        <taxon>Pseudomonadati</taxon>
        <taxon>Pseudomonadota</taxon>
        <taxon>Alphaproteobacteria</taxon>
        <taxon>Rhodobacterales</taxon>
        <taxon>Roseobacteraceae</taxon>
        <taxon>Alloyangia</taxon>
    </lineage>
</organism>
<reference evidence="2" key="1">
    <citation type="submission" date="2023-02" db="EMBL/GenBank/DDBJ databases">
        <title>Description and genomic characterization of Salipiger bruguierae sp. nov., isolated from the sediment of mangrove plant Bruguiera sexangula.</title>
        <authorList>
            <person name="Long M."/>
        </authorList>
    </citation>
    <scope>NUCLEOTIDE SEQUENCE</scope>
    <source>
        <strain evidence="2">H15</strain>
        <plasmid evidence="2">unnamed3</plasmid>
    </source>
</reference>
<feature type="compositionally biased region" description="Basic and acidic residues" evidence="1">
    <location>
        <begin position="46"/>
        <end position="60"/>
    </location>
</feature>
<gene>
    <name evidence="2" type="ORF">PVT71_26770</name>
</gene>
<proteinExistence type="predicted"/>
<geneLocation type="plasmid" evidence="2">
    <name>unnamed3</name>
</geneLocation>
<evidence type="ECO:0000313" key="2">
    <source>
        <dbReference type="EMBL" id="XCC97394.1"/>
    </source>
</evidence>
<feature type="region of interest" description="Disordered" evidence="1">
    <location>
        <begin position="41"/>
        <end position="60"/>
    </location>
</feature>
<sequence>MRYSAVRLVKTPISSERISSSGTMVKLVTVMAMLRWRPCRSSTESKAARESPVELTTRCE</sequence>